<organism evidence="2 3">
    <name type="scientific">Natrinema soli</name>
    <dbReference type="NCBI Taxonomy" id="1930624"/>
    <lineage>
        <taxon>Archaea</taxon>
        <taxon>Methanobacteriati</taxon>
        <taxon>Methanobacteriota</taxon>
        <taxon>Stenosarchaea group</taxon>
        <taxon>Halobacteria</taxon>
        <taxon>Halobacteriales</taxon>
        <taxon>Natrialbaceae</taxon>
        <taxon>Natrinema</taxon>
    </lineage>
</organism>
<dbReference type="PANTHER" id="PTHR11941">
    <property type="entry name" value="ENOYL-COA HYDRATASE-RELATED"/>
    <property type="match status" value="1"/>
</dbReference>
<dbReference type="CDD" id="cd06558">
    <property type="entry name" value="crotonase-like"/>
    <property type="match status" value="1"/>
</dbReference>
<proteinExistence type="predicted"/>
<keyword evidence="3" id="KW-1185">Reference proteome</keyword>
<dbReference type="SUPFAM" id="SSF52096">
    <property type="entry name" value="ClpP/crotonase"/>
    <property type="match status" value="1"/>
</dbReference>
<evidence type="ECO:0000256" key="1">
    <source>
        <dbReference type="ARBA" id="ARBA00023239"/>
    </source>
</evidence>
<gene>
    <name evidence="2" type="ORF">ACFQE6_09310</name>
</gene>
<reference evidence="2 3" key="1">
    <citation type="journal article" date="2019" name="Int. J. Syst. Evol. Microbiol.">
        <title>The Global Catalogue of Microorganisms (GCM) 10K type strain sequencing project: providing services to taxonomists for standard genome sequencing and annotation.</title>
        <authorList>
            <consortium name="The Broad Institute Genomics Platform"/>
            <consortium name="The Broad Institute Genome Sequencing Center for Infectious Disease"/>
            <person name="Wu L."/>
            <person name="Ma J."/>
        </authorList>
    </citation>
    <scope>NUCLEOTIDE SEQUENCE [LARGE SCALE GENOMIC DNA]</scope>
    <source>
        <strain evidence="2 3">LMG 29247</strain>
    </source>
</reference>
<accession>A0ABD5SNF2</accession>
<evidence type="ECO:0000313" key="2">
    <source>
        <dbReference type="EMBL" id="MFC6765186.1"/>
    </source>
</evidence>
<dbReference type="EMBL" id="JBHSWV010000132">
    <property type="protein sequence ID" value="MFC6765186.1"/>
    <property type="molecule type" value="Genomic_DNA"/>
</dbReference>
<dbReference type="AlphaFoldDB" id="A0ABD5SNF2"/>
<dbReference type="GO" id="GO:0016829">
    <property type="term" value="F:lyase activity"/>
    <property type="evidence" value="ECO:0007669"/>
    <property type="project" value="UniProtKB-KW"/>
</dbReference>
<dbReference type="InterPro" id="IPR001753">
    <property type="entry name" value="Enoyl-CoA_hydra/iso"/>
</dbReference>
<dbReference type="InterPro" id="IPR014748">
    <property type="entry name" value="Enoyl-CoA_hydra_C"/>
</dbReference>
<keyword evidence="1" id="KW-0456">Lyase</keyword>
<dbReference type="PANTHER" id="PTHR11941:SF54">
    <property type="entry name" value="ENOYL-COA HYDRATASE, MITOCHONDRIAL"/>
    <property type="match status" value="1"/>
</dbReference>
<dbReference type="Gene3D" id="3.90.226.10">
    <property type="entry name" value="2-enoyl-CoA Hydratase, Chain A, domain 1"/>
    <property type="match status" value="1"/>
</dbReference>
<dbReference type="Proteomes" id="UP001596383">
    <property type="component" value="Unassembled WGS sequence"/>
</dbReference>
<dbReference type="InterPro" id="IPR029045">
    <property type="entry name" value="ClpP/crotonase-like_dom_sf"/>
</dbReference>
<sequence>MSEIGNGHVRIERDGTRADVIIDRPEKRNAMNEATVADLTAAIGEVDEDDDVRAATLLGEGSVFCAGFQLEMMHEKDVDEHDEFHRAFRELLDTIDETTTPIVAGIKGAGIAGGFELTLPADLRVLGAETKYGIIEVNLGIFPHQGSTQRLPRIVGIGKAKELVLTGDYVDPEEAAQCNLVTEVVAEDAVDDRATELANELTEKAPLGIENALEAFQATFDVPLEAGLSTEHRLAMRVYGTRDRKEGFEAQLERREPEFEGR</sequence>
<evidence type="ECO:0000313" key="3">
    <source>
        <dbReference type="Proteomes" id="UP001596383"/>
    </source>
</evidence>
<comment type="caution">
    <text evidence="2">The sequence shown here is derived from an EMBL/GenBank/DDBJ whole genome shotgun (WGS) entry which is preliminary data.</text>
</comment>
<dbReference type="Pfam" id="PF00378">
    <property type="entry name" value="ECH_1"/>
    <property type="match status" value="1"/>
</dbReference>
<name>A0ABD5SNF2_9EURY</name>
<dbReference type="RefSeq" id="WP_273738223.1">
    <property type="nucleotide sequence ID" value="NZ_JAQIVI010000132.1"/>
</dbReference>
<protein>
    <submittedName>
        <fullName evidence="2">Enoyl-CoA hydratase/isomerase family protein</fullName>
    </submittedName>
</protein>
<dbReference type="Gene3D" id="1.10.12.10">
    <property type="entry name" value="Lyase 2-enoyl-coa Hydratase, Chain A, domain 2"/>
    <property type="match status" value="1"/>
</dbReference>